<sequence>MAEIVSISAGLVILLGIVLNFSLHKLEEGHVGVYYRVSLEELVDEEGNGFGYQKSRYQRTALGTRVLPLQGILHDGRELEKE</sequence>
<evidence type="ECO:0000313" key="1">
    <source>
        <dbReference type="EMBL" id="CAD7202653.1"/>
    </source>
</evidence>
<organism evidence="1">
    <name type="scientific">Timema douglasi</name>
    <name type="common">Walking stick</name>
    <dbReference type="NCBI Taxonomy" id="61478"/>
    <lineage>
        <taxon>Eukaryota</taxon>
        <taxon>Metazoa</taxon>
        <taxon>Ecdysozoa</taxon>
        <taxon>Arthropoda</taxon>
        <taxon>Hexapoda</taxon>
        <taxon>Insecta</taxon>
        <taxon>Pterygota</taxon>
        <taxon>Neoptera</taxon>
        <taxon>Polyneoptera</taxon>
        <taxon>Phasmatodea</taxon>
        <taxon>Timematodea</taxon>
        <taxon>Timematoidea</taxon>
        <taxon>Timematidae</taxon>
        <taxon>Timema</taxon>
    </lineage>
</organism>
<protein>
    <submittedName>
        <fullName evidence="1">Uncharacterized protein</fullName>
    </submittedName>
</protein>
<proteinExistence type="predicted"/>
<accession>A0A7R8ZDN3</accession>
<gene>
    <name evidence="1" type="ORF">TDIB3V08_LOCUS8835</name>
</gene>
<reference evidence="1" key="1">
    <citation type="submission" date="2020-11" db="EMBL/GenBank/DDBJ databases">
        <authorList>
            <person name="Tran Van P."/>
        </authorList>
    </citation>
    <scope>NUCLEOTIDE SEQUENCE</scope>
</reference>
<dbReference type="EMBL" id="OA569653">
    <property type="protein sequence ID" value="CAD7202653.1"/>
    <property type="molecule type" value="Genomic_DNA"/>
</dbReference>
<dbReference type="AlphaFoldDB" id="A0A7R8ZDN3"/>
<name>A0A7R8ZDN3_TIMDO</name>